<accession>A0ABT2T506</accession>
<gene>
    <name evidence="2" type="ORF">OCV77_10930</name>
</gene>
<dbReference type="InterPro" id="IPR005325">
    <property type="entry name" value="DUF308_memb"/>
</dbReference>
<dbReference type="PANTHER" id="PTHR34989">
    <property type="entry name" value="PROTEIN HDED"/>
    <property type="match status" value="1"/>
</dbReference>
<evidence type="ECO:0000313" key="3">
    <source>
        <dbReference type="Proteomes" id="UP001652432"/>
    </source>
</evidence>
<sequence>MADFFKNLKANELISAIICMALGIVLIIWPGTSVKVACMILGGALLLYGVLQIILYLFAKERTIYLQGMLLFGIVLAVIGAWILLKPESIMKAVPVIVGIIIVIHGINNAVQSVDLKKLGYGNWWIACLLGLATIVLGAVLIFKPFGVINTVTRVIGGFLIYDGLSDLWILSRLFKAKKNYQKIVDVDARIIDEDEK</sequence>
<dbReference type="EMBL" id="JAOQKJ010000008">
    <property type="protein sequence ID" value="MCU6745002.1"/>
    <property type="molecule type" value="Genomic_DNA"/>
</dbReference>
<protein>
    <submittedName>
        <fullName evidence="2">DUF308 domain-containing protein</fullName>
    </submittedName>
</protein>
<dbReference type="Proteomes" id="UP001652432">
    <property type="component" value="Unassembled WGS sequence"/>
</dbReference>
<organism evidence="2 3">
    <name type="scientific">Suilimivivens aceti</name>
    <dbReference type="NCBI Taxonomy" id="2981774"/>
    <lineage>
        <taxon>Bacteria</taxon>
        <taxon>Bacillati</taxon>
        <taxon>Bacillota</taxon>
        <taxon>Clostridia</taxon>
        <taxon>Lachnospirales</taxon>
        <taxon>Lachnospiraceae</taxon>
        <taxon>Suilimivivens</taxon>
    </lineage>
</organism>
<name>A0ABT2T506_9FIRM</name>
<feature type="transmembrane region" description="Helical" evidence="1">
    <location>
        <begin position="123"/>
        <end position="143"/>
    </location>
</feature>
<reference evidence="2 3" key="1">
    <citation type="journal article" date="2021" name="ISME Commun">
        <title>Automated analysis of genomic sequences facilitates high-throughput and comprehensive description of bacteria.</title>
        <authorList>
            <person name="Hitch T.C.A."/>
        </authorList>
    </citation>
    <scope>NUCLEOTIDE SEQUENCE [LARGE SCALE GENOMIC DNA]</scope>
    <source>
        <strain evidence="2 3">Sanger_18</strain>
    </source>
</reference>
<keyword evidence="3" id="KW-1185">Reference proteome</keyword>
<proteinExistence type="predicted"/>
<dbReference type="RefSeq" id="WP_118798921.1">
    <property type="nucleotide sequence ID" value="NZ_JAOQKJ010000008.1"/>
</dbReference>
<feature type="transmembrane region" description="Helical" evidence="1">
    <location>
        <begin position="90"/>
        <end position="111"/>
    </location>
</feature>
<comment type="caution">
    <text evidence="2">The sequence shown here is derived from an EMBL/GenBank/DDBJ whole genome shotgun (WGS) entry which is preliminary data.</text>
</comment>
<evidence type="ECO:0000313" key="2">
    <source>
        <dbReference type="EMBL" id="MCU6745002.1"/>
    </source>
</evidence>
<feature type="transmembrane region" description="Helical" evidence="1">
    <location>
        <begin position="64"/>
        <end position="84"/>
    </location>
</feature>
<dbReference type="Pfam" id="PF03729">
    <property type="entry name" value="DUF308"/>
    <property type="match status" value="2"/>
</dbReference>
<dbReference type="InterPro" id="IPR052712">
    <property type="entry name" value="Acid_resist_chaperone_HdeD"/>
</dbReference>
<feature type="transmembrane region" description="Helical" evidence="1">
    <location>
        <begin position="12"/>
        <end position="30"/>
    </location>
</feature>
<evidence type="ECO:0000256" key="1">
    <source>
        <dbReference type="SAM" id="Phobius"/>
    </source>
</evidence>
<feature type="transmembrane region" description="Helical" evidence="1">
    <location>
        <begin position="155"/>
        <end position="175"/>
    </location>
</feature>
<dbReference type="PANTHER" id="PTHR34989:SF1">
    <property type="entry name" value="PROTEIN HDED"/>
    <property type="match status" value="1"/>
</dbReference>
<keyword evidence="1" id="KW-0812">Transmembrane</keyword>
<keyword evidence="1" id="KW-0472">Membrane</keyword>
<feature type="transmembrane region" description="Helical" evidence="1">
    <location>
        <begin position="36"/>
        <end position="57"/>
    </location>
</feature>
<keyword evidence="1" id="KW-1133">Transmembrane helix</keyword>